<reference evidence="1" key="1">
    <citation type="submission" date="2022-03" db="EMBL/GenBank/DDBJ databases">
        <authorList>
            <person name="Alioto T."/>
            <person name="Alioto T."/>
            <person name="Gomez Garrido J."/>
        </authorList>
    </citation>
    <scope>NUCLEOTIDE SEQUENCE</scope>
</reference>
<accession>A0AAD1QY29</accession>
<dbReference type="Proteomes" id="UP001295444">
    <property type="component" value="Chromosome 01"/>
</dbReference>
<evidence type="ECO:0000313" key="2">
    <source>
        <dbReference type="Proteomes" id="UP001295444"/>
    </source>
</evidence>
<dbReference type="EMBL" id="OW240912">
    <property type="protein sequence ID" value="CAH2219176.1"/>
    <property type="molecule type" value="Genomic_DNA"/>
</dbReference>
<keyword evidence="2" id="KW-1185">Reference proteome</keyword>
<protein>
    <submittedName>
        <fullName evidence="1">Uncharacterized protein</fullName>
    </submittedName>
</protein>
<feature type="non-terminal residue" evidence="1">
    <location>
        <position position="1"/>
    </location>
</feature>
<organism evidence="1 2">
    <name type="scientific">Pelobates cultripes</name>
    <name type="common">Western spadefoot toad</name>
    <dbReference type="NCBI Taxonomy" id="61616"/>
    <lineage>
        <taxon>Eukaryota</taxon>
        <taxon>Metazoa</taxon>
        <taxon>Chordata</taxon>
        <taxon>Craniata</taxon>
        <taxon>Vertebrata</taxon>
        <taxon>Euteleostomi</taxon>
        <taxon>Amphibia</taxon>
        <taxon>Batrachia</taxon>
        <taxon>Anura</taxon>
        <taxon>Pelobatoidea</taxon>
        <taxon>Pelobatidae</taxon>
        <taxon>Pelobates</taxon>
    </lineage>
</organism>
<evidence type="ECO:0000313" key="1">
    <source>
        <dbReference type="EMBL" id="CAH2219176.1"/>
    </source>
</evidence>
<name>A0AAD1QY29_PELCU</name>
<proteinExistence type="predicted"/>
<gene>
    <name evidence="1" type="ORF">PECUL_23A002264</name>
</gene>
<dbReference type="AlphaFoldDB" id="A0AAD1QY29"/>
<sequence>PIAKPQRVLTTHLLTAANLLIPIHWKASKAPSVREWLQKVESIRIMEELTASMNDKYAHYASAWEPWSKYIDNTTTS</sequence>